<evidence type="ECO:0000256" key="1">
    <source>
        <dbReference type="ARBA" id="ARBA00022553"/>
    </source>
</evidence>
<dbReference type="Pfam" id="PF00486">
    <property type="entry name" value="Trans_reg_C"/>
    <property type="match status" value="1"/>
</dbReference>
<protein>
    <recommendedName>
        <fullName evidence="5">Sensory transduction protein RegX3</fullName>
    </recommendedName>
</protein>
<dbReference type="InterPro" id="IPR039420">
    <property type="entry name" value="WalR-like"/>
</dbReference>
<dbReference type="InterPro" id="IPR036388">
    <property type="entry name" value="WH-like_DNA-bd_sf"/>
</dbReference>
<evidence type="ECO:0000256" key="7">
    <source>
        <dbReference type="PROSITE-ProRule" id="PRU01091"/>
    </source>
</evidence>
<dbReference type="SUPFAM" id="SSF52172">
    <property type="entry name" value="CheY-like"/>
    <property type="match status" value="1"/>
</dbReference>
<dbReference type="GO" id="GO:0000156">
    <property type="term" value="F:phosphorelay response regulator activity"/>
    <property type="evidence" value="ECO:0007669"/>
    <property type="project" value="TreeGrafter"/>
</dbReference>
<keyword evidence="4" id="KW-0804">Transcription</keyword>
<dbReference type="GO" id="GO:0000976">
    <property type="term" value="F:transcription cis-regulatory region binding"/>
    <property type="evidence" value="ECO:0007669"/>
    <property type="project" value="TreeGrafter"/>
</dbReference>
<evidence type="ECO:0000259" key="8">
    <source>
        <dbReference type="PROSITE" id="PS50110"/>
    </source>
</evidence>
<evidence type="ECO:0000259" key="9">
    <source>
        <dbReference type="PROSITE" id="PS51755"/>
    </source>
</evidence>
<dbReference type="PANTHER" id="PTHR48111:SF72">
    <property type="entry name" value="SENSORY TRANSDUCTION PROTEIN REGX3"/>
    <property type="match status" value="1"/>
</dbReference>
<keyword evidence="2" id="KW-0805">Transcription regulation</keyword>
<gene>
    <name evidence="10" type="ORF">BA062_14700</name>
</gene>
<dbReference type="SMART" id="SM00448">
    <property type="entry name" value="REC"/>
    <property type="match status" value="1"/>
</dbReference>
<evidence type="ECO:0000256" key="3">
    <source>
        <dbReference type="ARBA" id="ARBA00023125"/>
    </source>
</evidence>
<dbReference type="GO" id="GO:0006355">
    <property type="term" value="P:regulation of DNA-templated transcription"/>
    <property type="evidence" value="ECO:0007669"/>
    <property type="project" value="InterPro"/>
</dbReference>
<comment type="caution">
    <text evidence="10">The sequence shown here is derived from an EMBL/GenBank/DDBJ whole genome shotgun (WGS) entry which is preliminary data.</text>
</comment>
<name>A0A318LR59_9PSEU</name>
<dbReference type="PROSITE" id="PS51755">
    <property type="entry name" value="OMPR_PHOB"/>
    <property type="match status" value="1"/>
</dbReference>
<feature type="modified residue" description="4-aspartylphosphate" evidence="6">
    <location>
        <position position="50"/>
    </location>
</feature>
<evidence type="ECO:0000313" key="11">
    <source>
        <dbReference type="Proteomes" id="UP000247892"/>
    </source>
</evidence>
<dbReference type="PROSITE" id="PS50110">
    <property type="entry name" value="RESPONSE_REGULATORY"/>
    <property type="match status" value="1"/>
</dbReference>
<evidence type="ECO:0000256" key="2">
    <source>
        <dbReference type="ARBA" id="ARBA00023015"/>
    </source>
</evidence>
<dbReference type="Gene3D" id="3.40.50.2300">
    <property type="match status" value="1"/>
</dbReference>
<dbReference type="Pfam" id="PF00072">
    <property type="entry name" value="Response_reg"/>
    <property type="match status" value="1"/>
</dbReference>
<reference evidence="10 11" key="1">
    <citation type="submission" date="2016-07" db="EMBL/GenBank/DDBJ databases">
        <title>Draft genome sequence of Prauserella sp. YIM 121212, isolated from alkaline soil.</title>
        <authorList>
            <person name="Ruckert C."/>
            <person name="Albersmeier A."/>
            <person name="Jiang C.-L."/>
            <person name="Jiang Y."/>
            <person name="Kalinowski J."/>
            <person name="Schneider O."/>
            <person name="Winkler A."/>
            <person name="Zotchev S.B."/>
        </authorList>
    </citation>
    <scope>NUCLEOTIDE SEQUENCE [LARGE SCALE GENOMIC DNA]</scope>
    <source>
        <strain evidence="10 11">YIM 121212</strain>
    </source>
</reference>
<dbReference type="Gene3D" id="1.10.10.10">
    <property type="entry name" value="Winged helix-like DNA-binding domain superfamily/Winged helix DNA-binding domain"/>
    <property type="match status" value="1"/>
</dbReference>
<dbReference type="SMART" id="SM00862">
    <property type="entry name" value="Trans_reg_C"/>
    <property type="match status" value="1"/>
</dbReference>
<evidence type="ECO:0000256" key="6">
    <source>
        <dbReference type="PROSITE-ProRule" id="PRU00169"/>
    </source>
</evidence>
<proteinExistence type="predicted"/>
<feature type="domain" description="Response regulatory" evidence="8">
    <location>
        <begin position="2"/>
        <end position="114"/>
    </location>
</feature>
<organism evidence="10 11">
    <name type="scientific">Prauserella flavalba</name>
    <dbReference type="NCBI Taxonomy" id="1477506"/>
    <lineage>
        <taxon>Bacteria</taxon>
        <taxon>Bacillati</taxon>
        <taxon>Actinomycetota</taxon>
        <taxon>Actinomycetes</taxon>
        <taxon>Pseudonocardiales</taxon>
        <taxon>Pseudonocardiaceae</taxon>
        <taxon>Prauserella</taxon>
    </lineage>
</organism>
<dbReference type="InterPro" id="IPR001789">
    <property type="entry name" value="Sig_transdc_resp-reg_receiver"/>
</dbReference>
<dbReference type="GO" id="GO:0005829">
    <property type="term" value="C:cytosol"/>
    <property type="evidence" value="ECO:0007669"/>
    <property type="project" value="TreeGrafter"/>
</dbReference>
<sequence>MRVLIVEDDDAVVGALSAVLLHYGYEIRVAGTAAEALAAVDDTLDVVLLDLGLPDRDGTHVCRRIRTATDAALLIVTARDDLRSRVHGLDLGADDYIVKPYDSRELLARLNAVVRRRTAGRALLPEPAPGAQQCRVKVDVGRREASVDGRSVRLTRLEFDILALLARSPGVVMRYEQIISELWGASWRGAQRTLQVHIASVRGKLAPADTIETVRGIGYRLRAG</sequence>
<dbReference type="PANTHER" id="PTHR48111">
    <property type="entry name" value="REGULATOR OF RPOS"/>
    <property type="match status" value="1"/>
</dbReference>
<dbReference type="Proteomes" id="UP000247892">
    <property type="component" value="Unassembled WGS sequence"/>
</dbReference>
<dbReference type="InterPro" id="IPR001867">
    <property type="entry name" value="OmpR/PhoB-type_DNA-bd"/>
</dbReference>
<feature type="DNA-binding region" description="OmpR/PhoB-type" evidence="7">
    <location>
        <begin position="128"/>
        <end position="223"/>
    </location>
</feature>
<evidence type="ECO:0000313" key="10">
    <source>
        <dbReference type="EMBL" id="PXY36993.1"/>
    </source>
</evidence>
<accession>A0A318LR59</accession>
<evidence type="ECO:0000256" key="5">
    <source>
        <dbReference type="ARBA" id="ARBA00041201"/>
    </source>
</evidence>
<dbReference type="OrthoDB" id="116118at2"/>
<dbReference type="EMBL" id="MASU01000005">
    <property type="protein sequence ID" value="PXY36993.1"/>
    <property type="molecule type" value="Genomic_DNA"/>
</dbReference>
<keyword evidence="3 7" id="KW-0238">DNA-binding</keyword>
<evidence type="ECO:0000256" key="4">
    <source>
        <dbReference type="ARBA" id="ARBA00023163"/>
    </source>
</evidence>
<dbReference type="InterPro" id="IPR011006">
    <property type="entry name" value="CheY-like_superfamily"/>
</dbReference>
<dbReference type="Gene3D" id="6.10.250.690">
    <property type="match status" value="1"/>
</dbReference>
<dbReference type="AlphaFoldDB" id="A0A318LR59"/>
<feature type="domain" description="OmpR/PhoB-type" evidence="9">
    <location>
        <begin position="128"/>
        <end position="223"/>
    </location>
</feature>
<keyword evidence="11" id="KW-1185">Reference proteome</keyword>
<dbReference type="RefSeq" id="WP_110337383.1">
    <property type="nucleotide sequence ID" value="NZ_MASU01000005.1"/>
</dbReference>
<keyword evidence="1 6" id="KW-0597">Phosphoprotein</keyword>
<dbReference type="GO" id="GO:0032993">
    <property type="term" value="C:protein-DNA complex"/>
    <property type="evidence" value="ECO:0007669"/>
    <property type="project" value="TreeGrafter"/>
</dbReference>
<dbReference type="CDD" id="cd00383">
    <property type="entry name" value="trans_reg_C"/>
    <property type="match status" value="1"/>
</dbReference>